<dbReference type="EMBL" id="CAFBMF010000004">
    <property type="protein sequence ID" value="CAB4888468.1"/>
    <property type="molecule type" value="Genomic_DNA"/>
</dbReference>
<accession>A0A6J6QEM6</accession>
<organism evidence="1">
    <name type="scientific">freshwater metagenome</name>
    <dbReference type="NCBI Taxonomy" id="449393"/>
    <lineage>
        <taxon>unclassified sequences</taxon>
        <taxon>metagenomes</taxon>
        <taxon>ecological metagenomes</taxon>
    </lineage>
</organism>
<dbReference type="EMBL" id="CAFBPS010000003">
    <property type="protein sequence ID" value="CAB5018130.1"/>
    <property type="molecule type" value="Genomic_DNA"/>
</dbReference>
<evidence type="ECO:0000313" key="2">
    <source>
        <dbReference type="EMBL" id="CAB4888468.1"/>
    </source>
</evidence>
<protein>
    <submittedName>
        <fullName evidence="1">Unannotated protein</fullName>
    </submittedName>
</protein>
<sequence length="441" mass="51051">MRILVFDHFFWQDLDELSLLAEPEHEVIRISYQRWHQVARKFFPASAFDGISNAYQADMSECWTKYEVWVRKETAWIMSAYRPNLFVTPSDVFFYLRPFITAFKEFGLNTFVLQKETTISPLVMEVHSAEIGRHVPFMSDFMTVCSDRHKEFWLRAGAESNLISVTGQPRFDIYKRDIVEGPSKVGMATKILYLSYDDSAYLPSDLGSDFDGSWKKQRQETEMVLTDISLDTEVTVKKHPQQSVVGDWLGPNVLHADRFADTRKLIVEADVVVGFQTTALYEAAVAGKPTIYAAWGEVFEENKESLIRFDLAGELVTHALSPDHLRELLSKRTEDLPKANEVGLRLVYDELGPIDGMATERSWNLMKEYFSTPNPVRVSSFELFRRRKYVLVSFTYRLFATISNVFIPSKNEGIKRRQKIAWQISNEHRRISRQSKEVFAK</sequence>
<evidence type="ECO:0000313" key="1">
    <source>
        <dbReference type="EMBL" id="CAB4707278.1"/>
    </source>
</evidence>
<dbReference type="EMBL" id="CAEZYH010000003">
    <property type="protein sequence ID" value="CAB4707278.1"/>
    <property type="molecule type" value="Genomic_DNA"/>
</dbReference>
<gene>
    <name evidence="1" type="ORF">UFOPK2658_00173</name>
    <name evidence="2" type="ORF">UFOPK3494_00135</name>
    <name evidence="3" type="ORF">UFOPK4134_00109</name>
</gene>
<reference evidence="1" key="1">
    <citation type="submission" date="2020-05" db="EMBL/GenBank/DDBJ databases">
        <authorList>
            <person name="Chiriac C."/>
            <person name="Salcher M."/>
            <person name="Ghai R."/>
            <person name="Kavagutti S V."/>
        </authorList>
    </citation>
    <scope>NUCLEOTIDE SEQUENCE</scope>
</reference>
<name>A0A6J6QEM6_9ZZZZ</name>
<dbReference type="SUPFAM" id="SSF53756">
    <property type="entry name" value="UDP-Glycosyltransferase/glycogen phosphorylase"/>
    <property type="match status" value="1"/>
</dbReference>
<proteinExistence type="predicted"/>
<dbReference type="AlphaFoldDB" id="A0A6J6QEM6"/>
<evidence type="ECO:0000313" key="3">
    <source>
        <dbReference type="EMBL" id="CAB5018130.1"/>
    </source>
</evidence>